<protein>
    <submittedName>
        <fullName evidence="3">Purine catabolism regulatory protein</fullName>
    </submittedName>
</protein>
<dbReference type="InterPro" id="IPR042070">
    <property type="entry name" value="PucR_C-HTH_sf"/>
</dbReference>
<dbReference type="Pfam" id="PF13556">
    <property type="entry name" value="HTH_30"/>
    <property type="match status" value="1"/>
</dbReference>
<evidence type="ECO:0000313" key="3">
    <source>
        <dbReference type="EMBL" id="CEI82404.1"/>
    </source>
</evidence>
<dbReference type="OrthoDB" id="143422at2"/>
<dbReference type="AlphaFoldDB" id="A0A0A1MRT7"/>
<dbReference type="Pfam" id="PF07905">
    <property type="entry name" value="PucR"/>
    <property type="match status" value="1"/>
</dbReference>
<feature type="domain" description="PucR C-terminal helix-turn-helix" evidence="2">
    <location>
        <begin position="474"/>
        <end position="531"/>
    </location>
</feature>
<dbReference type="InterPro" id="IPR051448">
    <property type="entry name" value="CdaR-like_regulators"/>
</dbReference>
<dbReference type="Gene3D" id="1.10.10.2840">
    <property type="entry name" value="PucR C-terminal helix-turn-helix domain"/>
    <property type="match status" value="1"/>
</dbReference>
<evidence type="ECO:0000259" key="2">
    <source>
        <dbReference type="Pfam" id="PF13556"/>
    </source>
</evidence>
<evidence type="ECO:0000313" key="4">
    <source>
        <dbReference type="Proteomes" id="UP000040453"/>
    </source>
</evidence>
<name>A0A0A1MRT7_9BACI</name>
<dbReference type="PANTHER" id="PTHR33744:SF1">
    <property type="entry name" value="DNA-BINDING TRANSCRIPTIONAL ACTIVATOR ADER"/>
    <property type="match status" value="1"/>
</dbReference>
<reference evidence="3 4" key="1">
    <citation type="submission" date="2014-11" db="EMBL/GenBank/DDBJ databases">
        <authorList>
            <person name="Urmite Genomes Urmite Genomes"/>
        </authorList>
    </citation>
    <scope>NUCLEOTIDE SEQUENCE [LARGE SCALE GENOMIC DNA]</scope>
    <source>
        <strain evidence="3 4">Oc5</strain>
    </source>
</reference>
<evidence type="ECO:0000259" key="1">
    <source>
        <dbReference type="Pfam" id="PF07905"/>
    </source>
</evidence>
<accession>A0A0A1MRT7</accession>
<dbReference type="InterPro" id="IPR012914">
    <property type="entry name" value="PucR_dom"/>
</dbReference>
<dbReference type="RefSeq" id="WP_042532209.1">
    <property type="nucleotide sequence ID" value="NZ_CAXOIH010000005.1"/>
</dbReference>
<dbReference type="Proteomes" id="UP000040453">
    <property type="component" value="Unassembled WGS sequence"/>
</dbReference>
<dbReference type="PANTHER" id="PTHR33744">
    <property type="entry name" value="CARBOHYDRATE DIACID REGULATOR"/>
    <property type="match status" value="1"/>
</dbReference>
<dbReference type="STRING" id="545501.BN997_02270"/>
<gene>
    <name evidence="3" type="primary">pucR_1</name>
    <name evidence="3" type="ORF">BN997_02270</name>
</gene>
<feature type="domain" description="Purine catabolism PurC-like" evidence="1">
    <location>
        <begin position="10"/>
        <end position="129"/>
    </location>
</feature>
<keyword evidence="4" id="KW-1185">Reference proteome</keyword>
<dbReference type="InterPro" id="IPR025736">
    <property type="entry name" value="PucR_C-HTH_dom"/>
</dbReference>
<dbReference type="EMBL" id="CDGG01000001">
    <property type="protein sequence ID" value="CEI82404.1"/>
    <property type="molecule type" value="Genomic_DNA"/>
</dbReference>
<sequence>MEKWSIQVKDVLSRDLFQHAVVVAGKNGLHREIKWTHILESGDMESFINGGELILTTGSGVKFDSPEGLSHLDKLLNKNVAGICIELGTHVKEIAPEIIQYGNDHDLPFIIFNEIVKFVDITQDLHTVIINHHHHMLSQLYHFSEKFNELSLLPNGTLTILKELYAYFNVPVLFVSFDSKADYYPPKMKEQTQLMKTRIKHAKMPSPYTGCKLDKDDYTIFPVKGLGHTWGYLCLQIAPDTLDKFSFSIIDRAALAIAQIMLRNKTIEERKQNQEEEIVRRMLKGKDIDGSEIQKILPSPAKNLSYRLFLIDTNSYNITNKEGNWEEAKLQQAMIIRSLFRKNGFIPAVAVGRNETAVIAAFYKQKNAPKDTNRLTEIINELKHMQQKENFNGNPYTFGISNIHLDYDTSPTSYKEAKDVILIQNAKLIETHFYEEIGVYRLLIEMYNSNKLEVYVQDYLGAILQYDKKMKTDLLSTLSVYLKCMGSKKETANKLYIVRQTLYHRLEKIEELLRTNLAEPINRQAIELALSAYYLLNWTSLEEAYPNIKEL</sequence>
<organism evidence="3 4">
    <name type="scientific">Oceanobacillus oncorhynchi</name>
    <dbReference type="NCBI Taxonomy" id="545501"/>
    <lineage>
        <taxon>Bacteria</taxon>
        <taxon>Bacillati</taxon>
        <taxon>Bacillota</taxon>
        <taxon>Bacilli</taxon>
        <taxon>Bacillales</taxon>
        <taxon>Bacillaceae</taxon>
        <taxon>Oceanobacillus</taxon>
    </lineage>
</organism>
<proteinExistence type="predicted"/>